<comment type="function">
    <text evidence="2">Antitoxin component of a type II toxin-antitoxin (TA) system.</text>
</comment>
<dbReference type="InterPro" id="IPR006442">
    <property type="entry name" value="Antitoxin_Phd/YefM"/>
</dbReference>
<keyword evidence="4" id="KW-1185">Reference proteome</keyword>
<sequence length="83" mass="9438">MKLSALVEALQIDEEEVIITKNGRAAAVLVSPSEYESWQETRRVQSDAELMAEIQQGLDALKDQHVPLYTLEELFEEHPQDGR</sequence>
<evidence type="ECO:0000313" key="4">
    <source>
        <dbReference type="Proteomes" id="UP000019141"/>
    </source>
</evidence>
<dbReference type="NCBIfam" id="TIGR01552">
    <property type="entry name" value="phd_fam"/>
    <property type="match status" value="1"/>
</dbReference>
<evidence type="ECO:0000256" key="2">
    <source>
        <dbReference type="RuleBase" id="RU362080"/>
    </source>
</evidence>
<dbReference type="Gene3D" id="3.40.1620.10">
    <property type="entry name" value="YefM-like domain"/>
    <property type="match status" value="1"/>
</dbReference>
<evidence type="ECO:0000256" key="1">
    <source>
        <dbReference type="ARBA" id="ARBA00009981"/>
    </source>
</evidence>
<dbReference type="AlphaFoldDB" id="W4M061"/>
<comment type="similarity">
    <text evidence="1 2">Belongs to the phD/YefM antitoxin family.</text>
</comment>
<dbReference type="SUPFAM" id="SSF143120">
    <property type="entry name" value="YefM-like"/>
    <property type="match status" value="1"/>
</dbReference>
<protein>
    <recommendedName>
        <fullName evidence="2">Antitoxin</fullName>
    </recommendedName>
</protein>
<proteinExistence type="inferred from homology"/>
<dbReference type="InterPro" id="IPR036165">
    <property type="entry name" value="YefM-like_sf"/>
</dbReference>
<comment type="caution">
    <text evidence="3">The sequence shown here is derived from an EMBL/GenBank/DDBJ whole genome shotgun (WGS) entry which is preliminary data.</text>
</comment>
<organism evidence="3 4">
    <name type="scientific">Entotheonella factor</name>
    <dbReference type="NCBI Taxonomy" id="1429438"/>
    <lineage>
        <taxon>Bacteria</taxon>
        <taxon>Pseudomonadati</taxon>
        <taxon>Nitrospinota/Tectimicrobiota group</taxon>
        <taxon>Candidatus Tectimicrobiota</taxon>
        <taxon>Candidatus Entotheonellia</taxon>
        <taxon>Candidatus Entotheonellales</taxon>
        <taxon>Candidatus Entotheonellaceae</taxon>
        <taxon>Candidatus Entotheonella</taxon>
    </lineage>
</organism>
<gene>
    <name evidence="3" type="ORF">ETSY1_01480</name>
</gene>
<name>W4M061_ENTF1</name>
<dbReference type="PANTHER" id="PTHR33713">
    <property type="entry name" value="ANTITOXIN YAFN-RELATED"/>
    <property type="match status" value="1"/>
</dbReference>
<accession>W4M061</accession>
<dbReference type="EMBL" id="AZHW01000084">
    <property type="protein sequence ID" value="ETX03042.1"/>
    <property type="molecule type" value="Genomic_DNA"/>
</dbReference>
<dbReference type="Proteomes" id="UP000019141">
    <property type="component" value="Unassembled WGS sequence"/>
</dbReference>
<reference evidence="3 4" key="1">
    <citation type="journal article" date="2014" name="Nature">
        <title>An environmental bacterial taxon with a large and distinct metabolic repertoire.</title>
        <authorList>
            <person name="Wilson M.C."/>
            <person name="Mori T."/>
            <person name="Ruckert C."/>
            <person name="Uria A.R."/>
            <person name="Helf M.J."/>
            <person name="Takada K."/>
            <person name="Gernert C."/>
            <person name="Steffens U.A."/>
            <person name="Heycke N."/>
            <person name="Schmitt S."/>
            <person name="Rinke C."/>
            <person name="Helfrich E.J."/>
            <person name="Brachmann A.O."/>
            <person name="Gurgui C."/>
            <person name="Wakimoto T."/>
            <person name="Kracht M."/>
            <person name="Crusemann M."/>
            <person name="Hentschel U."/>
            <person name="Abe I."/>
            <person name="Matsunaga S."/>
            <person name="Kalinowski J."/>
            <person name="Takeyama H."/>
            <person name="Piel J."/>
        </authorList>
    </citation>
    <scope>NUCLEOTIDE SEQUENCE [LARGE SCALE GENOMIC DNA]</scope>
    <source>
        <strain evidence="4">TSY1</strain>
    </source>
</reference>
<dbReference type="Pfam" id="PF02604">
    <property type="entry name" value="PhdYeFM_antitox"/>
    <property type="match status" value="1"/>
</dbReference>
<dbReference type="InterPro" id="IPR051405">
    <property type="entry name" value="phD/YefM_antitoxin"/>
</dbReference>
<dbReference type="HOGENOM" id="CLU_155837_0_0_7"/>
<evidence type="ECO:0000313" key="3">
    <source>
        <dbReference type="EMBL" id="ETX03042.1"/>
    </source>
</evidence>
<dbReference type="PANTHER" id="PTHR33713:SF10">
    <property type="entry name" value="ANTITOXIN YAFN"/>
    <property type="match status" value="1"/>
</dbReference>